<dbReference type="InterPro" id="IPR009045">
    <property type="entry name" value="Zn_M74/Hedgehog-like"/>
</dbReference>
<dbReference type="InterPro" id="IPR003709">
    <property type="entry name" value="VanY-like_core_dom"/>
</dbReference>
<dbReference type="GO" id="GO:0004180">
    <property type="term" value="F:carboxypeptidase activity"/>
    <property type="evidence" value="ECO:0007669"/>
    <property type="project" value="UniProtKB-KW"/>
</dbReference>
<keyword evidence="4" id="KW-1185">Reference proteome</keyword>
<keyword evidence="3" id="KW-0121">Carboxypeptidase</keyword>
<evidence type="ECO:0000256" key="1">
    <source>
        <dbReference type="SAM" id="SignalP"/>
    </source>
</evidence>
<protein>
    <submittedName>
        <fullName evidence="3">D-alanyl-D-alanine carboxypeptidase-like protein</fullName>
    </submittedName>
</protein>
<accession>A0A2V4XGN4</accession>
<keyword evidence="3" id="KW-0378">Hydrolase</keyword>
<evidence type="ECO:0000259" key="2">
    <source>
        <dbReference type="Pfam" id="PF02557"/>
    </source>
</evidence>
<dbReference type="CDD" id="cd14847">
    <property type="entry name" value="DD-carboxypeptidase_like"/>
    <property type="match status" value="1"/>
</dbReference>
<dbReference type="OrthoDB" id="9792074at2"/>
<dbReference type="PANTHER" id="PTHR34385:SF1">
    <property type="entry name" value="PEPTIDOGLYCAN L-ALANYL-D-GLUTAMATE ENDOPEPTIDASE CWLK"/>
    <property type="match status" value="1"/>
</dbReference>
<dbReference type="SUPFAM" id="SSF55166">
    <property type="entry name" value="Hedgehog/DD-peptidase"/>
    <property type="match status" value="1"/>
</dbReference>
<dbReference type="Proteomes" id="UP000248054">
    <property type="component" value="Unassembled WGS sequence"/>
</dbReference>
<dbReference type="EMBL" id="QJTD01000006">
    <property type="protein sequence ID" value="PYE80278.1"/>
    <property type="molecule type" value="Genomic_DNA"/>
</dbReference>
<dbReference type="PANTHER" id="PTHR34385">
    <property type="entry name" value="D-ALANYL-D-ALANINE CARBOXYPEPTIDASE"/>
    <property type="match status" value="1"/>
</dbReference>
<feature type="signal peptide" evidence="1">
    <location>
        <begin position="1"/>
        <end position="20"/>
    </location>
</feature>
<sequence length="262" mass="30219">MKLFLITCSIVFVFSCQSNASKSIDKELNSVQPESVIKTDTLKPMPQDSLNITKEFVLGKFNYKTDTTFTKVSATHSAKTLYLHKNTYNAFLEMYNAAKEDGIELIILSGTRNFDEQKVIWERKWNKYNNLKPKERALKILEYSSMPSSSRHHWGTDFDLNSLTNSYFSSGKGKAVYDWLSANANNYGFFQVYTDKDHGRTGYNLEKWHWSYLPLASQYLNYYNTNITSADISEFKGAELAEDLHIIVDYVNGISEKAKQYK</sequence>
<proteinExistence type="predicted"/>
<dbReference type="Pfam" id="PF02557">
    <property type="entry name" value="VanY"/>
    <property type="match status" value="1"/>
</dbReference>
<dbReference type="GO" id="GO:0006508">
    <property type="term" value="P:proteolysis"/>
    <property type="evidence" value="ECO:0007669"/>
    <property type="project" value="InterPro"/>
</dbReference>
<keyword evidence="3" id="KW-0645">Protease</keyword>
<evidence type="ECO:0000313" key="4">
    <source>
        <dbReference type="Proteomes" id="UP000248054"/>
    </source>
</evidence>
<dbReference type="RefSeq" id="WP_110476142.1">
    <property type="nucleotide sequence ID" value="NZ_BMWQ01000006.1"/>
</dbReference>
<dbReference type="Gene3D" id="3.30.1380.10">
    <property type="match status" value="1"/>
</dbReference>
<comment type="caution">
    <text evidence="3">The sequence shown here is derived from an EMBL/GenBank/DDBJ whole genome shotgun (WGS) entry which is preliminary data.</text>
</comment>
<organism evidence="3 4">
    <name type="scientific">Winogradskyella epiphytica</name>
    <dbReference type="NCBI Taxonomy" id="262005"/>
    <lineage>
        <taxon>Bacteria</taxon>
        <taxon>Pseudomonadati</taxon>
        <taxon>Bacteroidota</taxon>
        <taxon>Flavobacteriia</taxon>
        <taxon>Flavobacteriales</taxon>
        <taxon>Flavobacteriaceae</taxon>
        <taxon>Winogradskyella</taxon>
    </lineage>
</organism>
<dbReference type="AlphaFoldDB" id="A0A2V4XGN4"/>
<reference evidence="3 4" key="1">
    <citation type="submission" date="2018-06" db="EMBL/GenBank/DDBJ databases">
        <title>Genomic Encyclopedia of Type Strains, Phase III (KMG-III): the genomes of soil and plant-associated and newly described type strains.</title>
        <authorList>
            <person name="Whitman W."/>
        </authorList>
    </citation>
    <scope>NUCLEOTIDE SEQUENCE [LARGE SCALE GENOMIC DNA]</scope>
    <source>
        <strain evidence="3 4">CECT 7945</strain>
    </source>
</reference>
<evidence type="ECO:0000313" key="3">
    <source>
        <dbReference type="EMBL" id="PYE80278.1"/>
    </source>
</evidence>
<feature type="chain" id="PRO_5015983042" evidence="1">
    <location>
        <begin position="21"/>
        <end position="262"/>
    </location>
</feature>
<dbReference type="InterPro" id="IPR052179">
    <property type="entry name" value="DD-CPase-like"/>
</dbReference>
<feature type="domain" description="D-alanyl-D-alanine carboxypeptidase-like core" evidence="2">
    <location>
        <begin position="82"/>
        <end position="214"/>
    </location>
</feature>
<keyword evidence="1" id="KW-0732">Signal</keyword>
<gene>
    <name evidence="3" type="ORF">DFQ11_10678</name>
</gene>
<name>A0A2V4XGN4_9FLAO</name>
<dbReference type="PROSITE" id="PS51257">
    <property type="entry name" value="PROKAR_LIPOPROTEIN"/>
    <property type="match status" value="1"/>
</dbReference>